<dbReference type="Pfam" id="PF00126">
    <property type="entry name" value="HTH_1"/>
    <property type="match status" value="1"/>
</dbReference>
<evidence type="ECO:0000256" key="3">
    <source>
        <dbReference type="ARBA" id="ARBA00023125"/>
    </source>
</evidence>
<proteinExistence type="inferred from homology"/>
<dbReference type="GO" id="GO:0005829">
    <property type="term" value="C:cytosol"/>
    <property type="evidence" value="ECO:0007669"/>
    <property type="project" value="TreeGrafter"/>
</dbReference>
<evidence type="ECO:0000259" key="5">
    <source>
        <dbReference type="PROSITE" id="PS50931"/>
    </source>
</evidence>
<dbReference type="GO" id="GO:0003677">
    <property type="term" value="F:DNA binding"/>
    <property type="evidence" value="ECO:0007669"/>
    <property type="project" value="UniProtKB-KW"/>
</dbReference>
<dbReference type="RefSeq" id="WP_089295722.1">
    <property type="nucleotide sequence ID" value="NZ_BOMU01000062.1"/>
</dbReference>
<dbReference type="Proteomes" id="UP000198415">
    <property type="component" value="Unassembled WGS sequence"/>
</dbReference>
<evidence type="ECO:0000313" key="6">
    <source>
        <dbReference type="EMBL" id="SNS12428.1"/>
    </source>
</evidence>
<evidence type="ECO:0000313" key="7">
    <source>
        <dbReference type="Proteomes" id="UP000198415"/>
    </source>
</evidence>
<accession>A0A239BYC9</accession>
<dbReference type="AlphaFoldDB" id="A0A239BYC9"/>
<evidence type="ECO:0000256" key="1">
    <source>
        <dbReference type="ARBA" id="ARBA00009437"/>
    </source>
</evidence>
<dbReference type="Pfam" id="PF03466">
    <property type="entry name" value="LysR_substrate"/>
    <property type="match status" value="1"/>
</dbReference>
<name>A0A239BYC9_9ACTN</name>
<comment type="similarity">
    <text evidence="1">Belongs to the LysR transcriptional regulatory family.</text>
</comment>
<dbReference type="InterPro" id="IPR036388">
    <property type="entry name" value="WH-like_DNA-bd_sf"/>
</dbReference>
<dbReference type="SUPFAM" id="SSF53850">
    <property type="entry name" value="Periplasmic binding protein-like II"/>
    <property type="match status" value="1"/>
</dbReference>
<dbReference type="SUPFAM" id="SSF46785">
    <property type="entry name" value="Winged helix' DNA-binding domain"/>
    <property type="match status" value="1"/>
</dbReference>
<keyword evidence="7" id="KW-1185">Reference proteome</keyword>
<sequence>MIDLRRMMLLTDLADLGTVTAVAERRCITSSAVSQQLRVLEKETGAILFRRDGRTLSLTRSGHVLVEHVRRVLGAVDEAISAVAATRGTVSGQIAVASFNMGISMLAAPMMRRLRLAEPDLHLQIQQAPSQAAARLLRQGEVDIAITCRYDFDADESWNGLTAEHLLHEPLVLMAPSHLHLRVRGRGLSALAGEPWVTGQRDSGLDHAVLRAGRSAGFTPQVKHRVIGAPNVCDLAATEAAAALVPQRSVPAHLAELIIDGLDLGGRTISAVVREGRQRDPNIASILRTLHLIAEENTPVVRGNRLKIAS</sequence>
<keyword evidence="3 6" id="KW-0238">DNA-binding</keyword>
<dbReference type="InterPro" id="IPR000847">
    <property type="entry name" value="LysR_HTH_N"/>
</dbReference>
<protein>
    <submittedName>
        <fullName evidence="6">DNA-binding transcriptional regulator, LysR family</fullName>
    </submittedName>
</protein>
<dbReference type="InterPro" id="IPR050950">
    <property type="entry name" value="HTH-type_LysR_regulators"/>
</dbReference>
<evidence type="ECO:0000256" key="4">
    <source>
        <dbReference type="ARBA" id="ARBA00023163"/>
    </source>
</evidence>
<dbReference type="InterPro" id="IPR005119">
    <property type="entry name" value="LysR_subst-bd"/>
</dbReference>
<gene>
    <name evidence="6" type="ORF">SAMN06264365_110182</name>
</gene>
<dbReference type="EMBL" id="FZNR01000010">
    <property type="protein sequence ID" value="SNS12428.1"/>
    <property type="molecule type" value="Genomic_DNA"/>
</dbReference>
<dbReference type="PROSITE" id="PS50931">
    <property type="entry name" value="HTH_LYSR"/>
    <property type="match status" value="1"/>
</dbReference>
<dbReference type="OrthoDB" id="3673085at2"/>
<organism evidence="6 7">
    <name type="scientific">Actinoplanes regularis</name>
    <dbReference type="NCBI Taxonomy" id="52697"/>
    <lineage>
        <taxon>Bacteria</taxon>
        <taxon>Bacillati</taxon>
        <taxon>Actinomycetota</taxon>
        <taxon>Actinomycetes</taxon>
        <taxon>Micromonosporales</taxon>
        <taxon>Micromonosporaceae</taxon>
        <taxon>Actinoplanes</taxon>
    </lineage>
</organism>
<dbReference type="PANTHER" id="PTHR30419">
    <property type="entry name" value="HTH-TYPE TRANSCRIPTIONAL REGULATOR YBHD"/>
    <property type="match status" value="1"/>
</dbReference>
<dbReference type="Gene3D" id="3.40.190.290">
    <property type="match status" value="1"/>
</dbReference>
<evidence type="ECO:0000256" key="2">
    <source>
        <dbReference type="ARBA" id="ARBA00023015"/>
    </source>
</evidence>
<feature type="domain" description="HTH lysR-type" evidence="5">
    <location>
        <begin position="2"/>
        <end position="59"/>
    </location>
</feature>
<dbReference type="GO" id="GO:0003700">
    <property type="term" value="F:DNA-binding transcription factor activity"/>
    <property type="evidence" value="ECO:0007669"/>
    <property type="project" value="InterPro"/>
</dbReference>
<dbReference type="InterPro" id="IPR036390">
    <property type="entry name" value="WH_DNA-bd_sf"/>
</dbReference>
<dbReference type="Gene3D" id="1.10.10.10">
    <property type="entry name" value="Winged helix-like DNA-binding domain superfamily/Winged helix DNA-binding domain"/>
    <property type="match status" value="1"/>
</dbReference>
<reference evidence="6 7" key="1">
    <citation type="submission" date="2017-06" db="EMBL/GenBank/DDBJ databases">
        <authorList>
            <person name="Kim H.J."/>
            <person name="Triplett B.A."/>
        </authorList>
    </citation>
    <scope>NUCLEOTIDE SEQUENCE [LARGE SCALE GENOMIC DNA]</scope>
    <source>
        <strain evidence="6 7">DSM 43151</strain>
    </source>
</reference>
<keyword evidence="4" id="KW-0804">Transcription</keyword>
<keyword evidence="2" id="KW-0805">Transcription regulation</keyword>